<dbReference type="EMBL" id="VYZN01000075">
    <property type="protein sequence ID" value="KAE9523874.1"/>
    <property type="molecule type" value="Genomic_DNA"/>
</dbReference>
<evidence type="ECO:0000313" key="2">
    <source>
        <dbReference type="EMBL" id="KAE9523874.1"/>
    </source>
</evidence>
<evidence type="ECO:0000256" key="1">
    <source>
        <dbReference type="SAM" id="Phobius"/>
    </source>
</evidence>
<sequence length="201" mass="22939">MPWSPKKQSTVLNASTRLTTNFIYSVVTNLANTGLIVDLTDFFTKLMDHTTKKVGNRWPNIVKGLCHNFCINKLELKCSEYKVFLFSRHRIYSEILRSVFYNIMSLVAWLMTIMTGTATASYLYLCLIIHGFDHCPLPIRVEKGVDMRMSIFYPSIPVQAVPICLSIKGGGRTLTPPHNTLTQIIESIRVIQIYNSRKTKC</sequence>
<evidence type="ECO:0000313" key="3">
    <source>
        <dbReference type="Proteomes" id="UP000475862"/>
    </source>
</evidence>
<keyword evidence="1" id="KW-0472">Membrane</keyword>
<dbReference type="Proteomes" id="UP000475862">
    <property type="component" value="Unassembled WGS sequence"/>
</dbReference>
<reference evidence="2 3" key="1">
    <citation type="submission" date="2019-08" db="EMBL/GenBank/DDBJ databases">
        <title>The genome of the soybean aphid Biotype 1, its phylome, world population structure and adaptation to the North American continent.</title>
        <authorList>
            <person name="Giordano R."/>
            <person name="Donthu R.K."/>
            <person name="Hernandez A.G."/>
            <person name="Wright C.L."/>
            <person name="Zimin A.V."/>
        </authorList>
    </citation>
    <scope>NUCLEOTIDE SEQUENCE [LARGE SCALE GENOMIC DNA]</scope>
    <source>
        <tissue evidence="2">Whole aphids</tissue>
    </source>
</reference>
<keyword evidence="1" id="KW-0812">Transmembrane</keyword>
<proteinExistence type="predicted"/>
<protein>
    <submittedName>
        <fullName evidence="2">Uncharacterized protein</fullName>
    </submittedName>
</protein>
<keyword evidence="3" id="KW-1185">Reference proteome</keyword>
<name>A0A6G0T0Z3_APHGL</name>
<dbReference type="AlphaFoldDB" id="A0A6G0T0Z3"/>
<feature type="transmembrane region" description="Helical" evidence="1">
    <location>
        <begin position="99"/>
        <end position="125"/>
    </location>
</feature>
<comment type="caution">
    <text evidence="2">The sequence shown here is derived from an EMBL/GenBank/DDBJ whole genome shotgun (WGS) entry which is preliminary data.</text>
</comment>
<gene>
    <name evidence="2" type="ORF">AGLY_015762</name>
</gene>
<keyword evidence="1" id="KW-1133">Transmembrane helix</keyword>
<accession>A0A6G0T0Z3</accession>
<organism evidence="2 3">
    <name type="scientific">Aphis glycines</name>
    <name type="common">Soybean aphid</name>
    <dbReference type="NCBI Taxonomy" id="307491"/>
    <lineage>
        <taxon>Eukaryota</taxon>
        <taxon>Metazoa</taxon>
        <taxon>Ecdysozoa</taxon>
        <taxon>Arthropoda</taxon>
        <taxon>Hexapoda</taxon>
        <taxon>Insecta</taxon>
        <taxon>Pterygota</taxon>
        <taxon>Neoptera</taxon>
        <taxon>Paraneoptera</taxon>
        <taxon>Hemiptera</taxon>
        <taxon>Sternorrhyncha</taxon>
        <taxon>Aphidomorpha</taxon>
        <taxon>Aphidoidea</taxon>
        <taxon>Aphididae</taxon>
        <taxon>Aphidini</taxon>
        <taxon>Aphis</taxon>
        <taxon>Aphis</taxon>
    </lineage>
</organism>